<dbReference type="InterPro" id="IPR037185">
    <property type="entry name" value="EmrE-like"/>
</dbReference>
<feature type="transmembrane region" description="Helical" evidence="1">
    <location>
        <begin position="116"/>
        <end position="133"/>
    </location>
</feature>
<feature type="transmembrane region" description="Helical" evidence="1">
    <location>
        <begin position="173"/>
        <end position="193"/>
    </location>
</feature>
<protein>
    <recommendedName>
        <fullName evidence="4">Integral membrane protein</fullName>
    </recommendedName>
</protein>
<sequence length="305" mass="30527">MIAGILAALFASVAYGVSSVLQALAARRSHDEAVARGETGMATATGGPTLRSTIAAMLSVLFIVGTALDVLGFVGGAVSARLTPLFLSQTIISANLVITAVLGIIVLNIRLHARDWIAIGVVIAALCALGASAKENPRQTESTTFHWAVLVATVALVAVSIAIVRWLGSRAAIAAGLAAGALFGAVAISVRILDGLDPFSLSSLLADPALYALAIAGGGGFYLHTVALQLGSVNGATAALVVGETVVPGVIGVIFLGDETVRGLAWLAVLGFIAAVVGAVTVAWSGAVEASAQSESAESAEPARP</sequence>
<keyword evidence="1" id="KW-0472">Membrane</keyword>
<feature type="transmembrane region" description="Helical" evidence="1">
    <location>
        <begin position="205"/>
        <end position="224"/>
    </location>
</feature>
<feature type="transmembrane region" description="Helical" evidence="1">
    <location>
        <begin position="86"/>
        <end position="110"/>
    </location>
</feature>
<reference evidence="3" key="1">
    <citation type="journal article" date="2019" name="Int. J. Syst. Evol. Microbiol.">
        <title>The Global Catalogue of Microorganisms (GCM) 10K type strain sequencing project: providing services to taxonomists for standard genome sequencing and annotation.</title>
        <authorList>
            <consortium name="The Broad Institute Genomics Platform"/>
            <consortium name="The Broad Institute Genome Sequencing Center for Infectious Disease"/>
            <person name="Wu L."/>
            <person name="Ma J."/>
        </authorList>
    </citation>
    <scope>NUCLEOTIDE SEQUENCE [LARGE SCALE GENOMIC DNA]</scope>
    <source>
        <strain evidence="3">CCUG 50873</strain>
    </source>
</reference>
<comment type="caution">
    <text evidence="2">The sequence shown here is derived from an EMBL/GenBank/DDBJ whole genome shotgun (WGS) entry which is preliminary data.</text>
</comment>
<organism evidence="2 3">
    <name type="scientific">Williamsia deligens</name>
    <dbReference type="NCBI Taxonomy" id="321325"/>
    <lineage>
        <taxon>Bacteria</taxon>
        <taxon>Bacillati</taxon>
        <taxon>Actinomycetota</taxon>
        <taxon>Actinomycetes</taxon>
        <taxon>Mycobacteriales</taxon>
        <taxon>Nocardiaceae</taxon>
        <taxon>Williamsia</taxon>
    </lineage>
</organism>
<evidence type="ECO:0000313" key="2">
    <source>
        <dbReference type="EMBL" id="MFD0925286.1"/>
    </source>
</evidence>
<proteinExistence type="predicted"/>
<dbReference type="PANTHER" id="PTHR40761">
    <property type="entry name" value="CONSERVED INTEGRAL MEMBRANE ALANINE VALINE AND LEUCINE RICH PROTEIN-RELATED"/>
    <property type="match status" value="1"/>
</dbReference>
<name>A0ABW3G8F0_9NOCA</name>
<keyword evidence="3" id="KW-1185">Reference proteome</keyword>
<dbReference type="EMBL" id="JBHTIL010000001">
    <property type="protein sequence ID" value="MFD0925286.1"/>
    <property type="molecule type" value="Genomic_DNA"/>
</dbReference>
<dbReference type="RefSeq" id="WP_253647941.1">
    <property type="nucleotide sequence ID" value="NZ_BAAAMO010000002.1"/>
</dbReference>
<dbReference type="Proteomes" id="UP001597068">
    <property type="component" value="Unassembled WGS sequence"/>
</dbReference>
<gene>
    <name evidence="2" type="ORF">ACFQ04_06000</name>
</gene>
<keyword evidence="1" id="KW-1133">Transmembrane helix</keyword>
<accession>A0ABW3G8F0</accession>
<dbReference type="SUPFAM" id="SSF103481">
    <property type="entry name" value="Multidrug resistance efflux transporter EmrE"/>
    <property type="match status" value="1"/>
</dbReference>
<evidence type="ECO:0000313" key="3">
    <source>
        <dbReference type="Proteomes" id="UP001597068"/>
    </source>
</evidence>
<feature type="transmembrane region" description="Helical" evidence="1">
    <location>
        <begin position="49"/>
        <end position="74"/>
    </location>
</feature>
<dbReference type="PANTHER" id="PTHR40761:SF1">
    <property type="entry name" value="CONSERVED INTEGRAL MEMBRANE ALANINE VALINE AND LEUCINE RICH PROTEIN-RELATED"/>
    <property type="match status" value="1"/>
</dbReference>
<evidence type="ECO:0008006" key="4">
    <source>
        <dbReference type="Google" id="ProtNLM"/>
    </source>
</evidence>
<evidence type="ECO:0000256" key="1">
    <source>
        <dbReference type="SAM" id="Phobius"/>
    </source>
</evidence>
<feature type="transmembrane region" description="Helical" evidence="1">
    <location>
        <begin position="264"/>
        <end position="284"/>
    </location>
</feature>
<keyword evidence="1" id="KW-0812">Transmembrane</keyword>
<feature type="transmembrane region" description="Helical" evidence="1">
    <location>
        <begin position="145"/>
        <end position="167"/>
    </location>
</feature>
<feature type="transmembrane region" description="Helical" evidence="1">
    <location>
        <begin position="236"/>
        <end position="257"/>
    </location>
</feature>